<sequence>MSMLKTLKLVAAKPAPADAKGRNREKLVRYLAEQKALVAAHLAGEPFNATRVVTRKDEAGNRTRVEAPRHVRRGWFTDASGGLFFTLRYGAKPLELAKGMTAISVEKLEALPAVIDTLTKAVEAGELDAVVTVAAVERQRNFKAKA</sequence>
<dbReference type="EMBL" id="CP000927">
    <property type="protein sequence ID" value="ABZ70469.1"/>
    <property type="molecule type" value="Genomic_DNA"/>
</dbReference>
<dbReference type="AlphaFoldDB" id="B0SZH9"/>
<evidence type="ECO:0000313" key="1">
    <source>
        <dbReference type="EMBL" id="ABZ70469.1"/>
    </source>
</evidence>
<dbReference type="KEGG" id="cak:Caul_1339"/>
<dbReference type="HOGENOM" id="CLU_145424_0_0_5"/>
<organism evidence="1">
    <name type="scientific">Caulobacter sp. (strain K31)</name>
    <dbReference type="NCBI Taxonomy" id="366602"/>
    <lineage>
        <taxon>Bacteria</taxon>
        <taxon>Pseudomonadati</taxon>
        <taxon>Pseudomonadota</taxon>
        <taxon>Alphaproteobacteria</taxon>
        <taxon>Caulobacterales</taxon>
        <taxon>Caulobacteraceae</taxon>
        <taxon>Caulobacter</taxon>
    </lineage>
</organism>
<dbReference type="eggNOG" id="ENOG5032U7X">
    <property type="taxonomic scope" value="Bacteria"/>
</dbReference>
<proteinExistence type="predicted"/>
<gene>
    <name evidence="1" type="ordered locus">Caul_1339</name>
</gene>
<reference evidence="1" key="1">
    <citation type="submission" date="2008-01" db="EMBL/GenBank/DDBJ databases">
        <title>Complete sequence of chromosome of Caulobacter sp. K31.</title>
        <authorList>
            <consortium name="US DOE Joint Genome Institute"/>
            <person name="Copeland A."/>
            <person name="Lucas S."/>
            <person name="Lapidus A."/>
            <person name="Barry K."/>
            <person name="Glavina del Rio T."/>
            <person name="Dalin E."/>
            <person name="Tice H."/>
            <person name="Pitluck S."/>
            <person name="Bruce D."/>
            <person name="Goodwin L."/>
            <person name="Thompson L.S."/>
            <person name="Brettin T."/>
            <person name="Detter J.C."/>
            <person name="Han C."/>
            <person name="Schmutz J."/>
            <person name="Larimer F."/>
            <person name="Land M."/>
            <person name="Hauser L."/>
            <person name="Kyrpides N."/>
            <person name="Kim E."/>
            <person name="Stephens C."/>
            <person name="Richardson P."/>
        </authorList>
    </citation>
    <scope>NUCLEOTIDE SEQUENCE [LARGE SCALE GENOMIC DNA]</scope>
    <source>
        <strain evidence="1">K31</strain>
    </source>
</reference>
<dbReference type="STRING" id="366602.Caul_1339"/>
<dbReference type="OrthoDB" id="7358761at2"/>
<protein>
    <submittedName>
        <fullName evidence="1">Uncharacterized protein</fullName>
    </submittedName>
</protein>
<name>B0SZH9_CAUSK</name>
<accession>B0SZH9</accession>